<keyword evidence="2" id="KW-0229">DNA integration</keyword>
<evidence type="ECO:0000256" key="3">
    <source>
        <dbReference type="ARBA" id="ARBA00023125"/>
    </source>
</evidence>
<dbReference type="EMBL" id="NJGV01000008">
    <property type="protein sequence ID" value="OWY34646.1"/>
    <property type="molecule type" value="Genomic_DNA"/>
</dbReference>
<comment type="similarity">
    <text evidence="1">Belongs to the 'phage' integrase family.</text>
</comment>
<dbReference type="AlphaFoldDB" id="A0A225STS8"/>
<dbReference type="SUPFAM" id="SSF56349">
    <property type="entry name" value="DNA breaking-rejoining enzymes"/>
    <property type="match status" value="1"/>
</dbReference>
<dbReference type="GO" id="GO:0015074">
    <property type="term" value="P:DNA integration"/>
    <property type="evidence" value="ECO:0007669"/>
    <property type="project" value="UniProtKB-KW"/>
</dbReference>
<dbReference type="InterPro" id="IPR025166">
    <property type="entry name" value="Integrase_DNA_bind_dom"/>
</dbReference>
<evidence type="ECO:0000256" key="2">
    <source>
        <dbReference type="ARBA" id="ARBA00022908"/>
    </source>
</evidence>
<proteinExistence type="inferred from homology"/>
<dbReference type="InterPro" id="IPR050808">
    <property type="entry name" value="Phage_Integrase"/>
</dbReference>
<evidence type="ECO:0000256" key="6">
    <source>
        <dbReference type="SAM" id="MobiDB-lite"/>
    </source>
</evidence>
<dbReference type="RefSeq" id="WP_088755010.1">
    <property type="nucleotide sequence ID" value="NZ_JARJFG010000010.1"/>
</dbReference>
<dbReference type="InterPro" id="IPR011010">
    <property type="entry name" value="DNA_brk_join_enz"/>
</dbReference>
<keyword evidence="10" id="KW-1185">Reference proteome</keyword>
<name>A0A225STS8_9BURK</name>
<dbReference type="GO" id="GO:0003677">
    <property type="term" value="F:DNA binding"/>
    <property type="evidence" value="ECO:0007669"/>
    <property type="project" value="UniProtKB-UniRule"/>
</dbReference>
<evidence type="ECO:0000256" key="5">
    <source>
        <dbReference type="PROSITE-ProRule" id="PRU01248"/>
    </source>
</evidence>
<dbReference type="CDD" id="cd00796">
    <property type="entry name" value="INT_Rci_Hp1_C"/>
    <property type="match status" value="1"/>
</dbReference>
<organism evidence="9 10">
    <name type="scientific">Herbaspirillum aquaticum</name>
    <dbReference type="NCBI Taxonomy" id="568783"/>
    <lineage>
        <taxon>Bacteria</taxon>
        <taxon>Pseudomonadati</taxon>
        <taxon>Pseudomonadota</taxon>
        <taxon>Betaproteobacteria</taxon>
        <taxon>Burkholderiales</taxon>
        <taxon>Oxalobacteraceae</taxon>
        <taxon>Herbaspirillum</taxon>
    </lineage>
</organism>
<evidence type="ECO:0000256" key="4">
    <source>
        <dbReference type="ARBA" id="ARBA00023172"/>
    </source>
</evidence>
<dbReference type="InterPro" id="IPR038488">
    <property type="entry name" value="Integrase_DNA-bd_sf"/>
</dbReference>
<dbReference type="InterPro" id="IPR013762">
    <property type="entry name" value="Integrase-like_cat_sf"/>
</dbReference>
<dbReference type="Proteomes" id="UP000214747">
    <property type="component" value="Unassembled WGS sequence"/>
</dbReference>
<dbReference type="Pfam" id="PF00589">
    <property type="entry name" value="Phage_integrase"/>
    <property type="match status" value="1"/>
</dbReference>
<comment type="caution">
    <text evidence="9">The sequence shown here is derived from an EMBL/GenBank/DDBJ whole genome shotgun (WGS) entry which is preliminary data.</text>
</comment>
<evidence type="ECO:0000259" key="7">
    <source>
        <dbReference type="PROSITE" id="PS51898"/>
    </source>
</evidence>
<evidence type="ECO:0000259" key="8">
    <source>
        <dbReference type="PROSITE" id="PS51900"/>
    </source>
</evidence>
<protein>
    <submittedName>
        <fullName evidence="9">Integrase</fullName>
    </submittedName>
</protein>
<dbReference type="InterPro" id="IPR044068">
    <property type="entry name" value="CB"/>
</dbReference>
<keyword evidence="3 5" id="KW-0238">DNA-binding</keyword>
<dbReference type="Gene3D" id="3.30.160.390">
    <property type="entry name" value="Integrase, DNA-binding domain"/>
    <property type="match status" value="1"/>
</dbReference>
<dbReference type="InterPro" id="IPR010998">
    <property type="entry name" value="Integrase_recombinase_N"/>
</dbReference>
<dbReference type="PANTHER" id="PTHR30629">
    <property type="entry name" value="PROPHAGE INTEGRASE"/>
    <property type="match status" value="1"/>
</dbReference>
<dbReference type="Gene3D" id="1.10.443.10">
    <property type="entry name" value="Intergrase catalytic core"/>
    <property type="match status" value="1"/>
</dbReference>
<dbReference type="PROSITE" id="PS51900">
    <property type="entry name" value="CB"/>
    <property type="match status" value="1"/>
</dbReference>
<keyword evidence="4" id="KW-0233">DNA recombination</keyword>
<dbReference type="Gene3D" id="1.10.150.130">
    <property type="match status" value="1"/>
</dbReference>
<reference evidence="9 10" key="1">
    <citation type="journal article" date="2010" name="Int. J. Syst. Evol. Microbiol.">
        <title>Reclassification of Herbaspirillum putei as a later heterotypic synonym of Herbaspirillum huttiense, with the description of H. huttiense subsp. huttiense subsp. nov. and H. huttiense subsp. putei subsp. nov., comb. nov., and description of Herbaspirillum aquaticum sp. nov.</title>
        <authorList>
            <person name="Dobritsa A.P."/>
            <person name="Reddy M.C."/>
            <person name="Samadpour M."/>
        </authorList>
    </citation>
    <scope>NUCLEOTIDE SEQUENCE [LARGE SCALE GENOMIC DNA]</scope>
    <source>
        <strain evidence="9 10">IEH 4430</strain>
    </source>
</reference>
<feature type="domain" description="Tyr recombinase" evidence="7">
    <location>
        <begin position="205"/>
        <end position="377"/>
    </location>
</feature>
<gene>
    <name evidence="9" type="ORF">CEJ45_10115</name>
</gene>
<dbReference type="PROSITE" id="PS51898">
    <property type="entry name" value="TYR_RECOMBINASE"/>
    <property type="match status" value="1"/>
</dbReference>
<feature type="region of interest" description="Disordered" evidence="6">
    <location>
        <begin position="13"/>
        <end position="33"/>
    </location>
</feature>
<dbReference type="GO" id="GO:0006310">
    <property type="term" value="P:DNA recombination"/>
    <property type="evidence" value="ECO:0007669"/>
    <property type="project" value="UniProtKB-KW"/>
</dbReference>
<dbReference type="PANTHER" id="PTHR30629:SF2">
    <property type="entry name" value="PROPHAGE INTEGRASE INTS-RELATED"/>
    <property type="match status" value="1"/>
</dbReference>
<dbReference type="Pfam" id="PF13356">
    <property type="entry name" value="Arm-DNA-bind_3"/>
    <property type="match status" value="1"/>
</dbReference>
<evidence type="ECO:0000256" key="1">
    <source>
        <dbReference type="ARBA" id="ARBA00008857"/>
    </source>
</evidence>
<accession>A0A225STS8</accession>
<evidence type="ECO:0000313" key="9">
    <source>
        <dbReference type="EMBL" id="OWY34646.1"/>
    </source>
</evidence>
<feature type="domain" description="Core-binding (CB)" evidence="8">
    <location>
        <begin position="104"/>
        <end position="184"/>
    </location>
</feature>
<evidence type="ECO:0000313" key="10">
    <source>
        <dbReference type="Proteomes" id="UP000214747"/>
    </source>
</evidence>
<dbReference type="InterPro" id="IPR002104">
    <property type="entry name" value="Integrase_catalytic"/>
</dbReference>
<sequence length="395" mass="43950">MSRKFNFTNRSLASLPNHDASSPSSSAEYSDTQVRGLRMTVGKTGTKTFGMRYQTAAGIKRFARIGTFPAIELAEARAKALEMRAILDRGGDPLEDNDRLKAMPSFATFVNDEYLPFARQAKKSFKDDESKFRCHLLPKFGERRLCDISVRDIQLHHAEIRSSHSAATANRHLALLKAVFRKAIEWNRLTVSPAASTRLFRENSQNQRFLTPGEIGKIYAAMELEHNKTAVAALKLLLLTGTRRQEALRAKWVDVDLERGQWFLPETKSGRGRYVGLSEDAKALLAAQPSRGTSQWVFPGRDPQKPLNNPRKALSRILAAAGVDHIRIHDLRHTNASLAINSGASLFEVQNLLGHSTPQVTQRYAHLTASGLLEVSETIASVINEAVKEAQQEAQ</sequence>